<dbReference type="InterPro" id="IPR016177">
    <property type="entry name" value="DNA-bd_dom_sf"/>
</dbReference>
<dbReference type="SUPFAM" id="SSF54171">
    <property type="entry name" value="DNA-binding domain"/>
    <property type="match status" value="1"/>
</dbReference>
<sequence>MSKKERDEKRRDSKGRLLKSGESQRTDGRYTYKYTDAFGEPKFVYSWKLVPTDKIPAGKRPDISLREKIKQIQKDLDDGIDTIGKKMTVCQLYEKYIRQRGNVKRGTHKSRQQLMKLLSEDKIGGASIDSVKLSDAKEWALRMQEKGVAYHTICNGKRSLKAIFYMA</sequence>
<dbReference type="GO" id="GO:0003677">
    <property type="term" value="F:DNA binding"/>
    <property type="evidence" value="ECO:0007669"/>
    <property type="project" value="UniProtKB-KW"/>
</dbReference>
<dbReference type="InterPro" id="IPR004191">
    <property type="entry name" value="Integrase_Tn916-type_DNA-bd_N"/>
</dbReference>
<dbReference type="InterPro" id="IPR010998">
    <property type="entry name" value="Integrase_recombinase_N"/>
</dbReference>
<evidence type="ECO:0000256" key="2">
    <source>
        <dbReference type="SAM" id="MobiDB-lite"/>
    </source>
</evidence>
<dbReference type="AlphaFoldDB" id="A0A3E3I8G6"/>
<feature type="domain" description="Integrase Tn916-type N-terminal DNA binding" evidence="3">
    <location>
        <begin position="6"/>
        <end position="76"/>
    </location>
</feature>
<reference evidence="4 5" key="1">
    <citation type="submission" date="2018-08" db="EMBL/GenBank/DDBJ databases">
        <title>A genome reference for cultivated species of the human gut microbiota.</title>
        <authorList>
            <person name="Zou Y."/>
            <person name="Xue W."/>
            <person name="Luo G."/>
        </authorList>
    </citation>
    <scope>NUCLEOTIDE SEQUENCE [LARGE SCALE GENOMIC DNA]</scope>
    <source>
        <strain evidence="4 5">AF26-4BH</strain>
    </source>
</reference>
<organism evidence="4 5">
    <name type="scientific">Eisenbergiella massiliensis</name>
    <dbReference type="NCBI Taxonomy" id="1720294"/>
    <lineage>
        <taxon>Bacteria</taxon>
        <taxon>Bacillati</taxon>
        <taxon>Bacillota</taxon>
        <taxon>Clostridia</taxon>
        <taxon>Lachnospirales</taxon>
        <taxon>Lachnospiraceae</taxon>
        <taxon>Eisenbergiella</taxon>
    </lineage>
</organism>
<proteinExistence type="predicted"/>
<dbReference type="RefSeq" id="WP_181970320.1">
    <property type="nucleotide sequence ID" value="NZ_QVLU01000047.1"/>
</dbReference>
<accession>A0A3E3I8G6</accession>
<evidence type="ECO:0000256" key="1">
    <source>
        <dbReference type="ARBA" id="ARBA00023125"/>
    </source>
</evidence>
<dbReference type="Pfam" id="PF02920">
    <property type="entry name" value="Integrase_DNA"/>
    <property type="match status" value="1"/>
</dbReference>
<evidence type="ECO:0000313" key="5">
    <source>
        <dbReference type="Proteomes" id="UP000261166"/>
    </source>
</evidence>
<dbReference type="Gene3D" id="1.10.150.130">
    <property type="match status" value="1"/>
</dbReference>
<name>A0A3E3I8G6_9FIRM</name>
<evidence type="ECO:0000259" key="3">
    <source>
        <dbReference type="Pfam" id="PF02920"/>
    </source>
</evidence>
<feature type="region of interest" description="Disordered" evidence="2">
    <location>
        <begin position="1"/>
        <end position="24"/>
    </location>
</feature>
<dbReference type="Proteomes" id="UP000261166">
    <property type="component" value="Unassembled WGS sequence"/>
</dbReference>
<keyword evidence="1" id="KW-0238">DNA-binding</keyword>
<dbReference type="GO" id="GO:0008907">
    <property type="term" value="F:integrase activity"/>
    <property type="evidence" value="ECO:0007669"/>
    <property type="project" value="InterPro"/>
</dbReference>
<evidence type="ECO:0000313" key="4">
    <source>
        <dbReference type="EMBL" id="RGE63341.1"/>
    </source>
</evidence>
<dbReference type="EMBL" id="QVLU01000047">
    <property type="protein sequence ID" value="RGE63341.1"/>
    <property type="molecule type" value="Genomic_DNA"/>
</dbReference>
<feature type="compositionally biased region" description="Basic and acidic residues" evidence="2">
    <location>
        <begin position="1"/>
        <end position="15"/>
    </location>
</feature>
<dbReference type="SUPFAM" id="SSF56349">
    <property type="entry name" value="DNA breaking-rejoining enzymes"/>
    <property type="match status" value="1"/>
</dbReference>
<feature type="non-terminal residue" evidence="4">
    <location>
        <position position="167"/>
    </location>
</feature>
<dbReference type="Gene3D" id="3.30.160.60">
    <property type="entry name" value="Classic Zinc Finger"/>
    <property type="match status" value="1"/>
</dbReference>
<dbReference type="InterPro" id="IPR011010">
    <property type="entry name" value="DNA_brk_join_enz"/>
</dbReference>
<gene>
    <name evidence="4" type="ORF">DWY69_28700</name>
</gene>
<comment type="caution">
    <text evidence="4">The sequence shown here is derived from an EMBL/GenBank/DDBJ whole genome shotgun (WGS) entry which is preliminary data.</text>
</comment>
<protein>
    <submittedName>
        <fullName evidence="4">Site-specific integrase</fullName>
    </submittedName>
</protein>